<gene>
    <name evidence="2" type="ORF">OMP40_19600</name>
</gene>
<feature type="domain" description="N-acetyltransferase" evidence="1">
    <location>
        <begin position="1"/>
        <end position="128"/>
    </location>
</feature>
<dbReference type="Proteomes" id="UP001153404">
    <property type="component" value="Unassembled WGS sequence"/>
</dbReference>
<dbReference type="InterPro" id="IPR016181">
    <property type="entry name" value="Acyl_CoA_acyltransferase"/>
</dbReference>
<accession>A0A9X4KUX1</accession>
<comment type="caution">
    <text evidence="2">The sequence shown here is derived from an EMBL/GenBank/DDBJ whole genome shotgun (WGS) entry which is preliminary data.</text>
</comment>
<sequence>MRFMGEVPDRAQWSKWHLRVEGYAPERVLLAVDVKDGRYVAVSNIPYKEATGGMYREYTGVRREYRGRKIAQALKIRAVQLAKRQGAVYLKTDNDSSNGPILKVNQNLGYVPLRGSYRIAGDLGQVKEAIANRGK</sequence>
<keyword evidence="2" id="KW-0808">Transferase</keyword>
<protein>
    <submittedName>
        <fullName evidence="2">GNAT family N-acetyltransferase</fullName>
        <ecNumber evidence="2">2.3.1.-</ecNumber>
    </submittedName>
</protein>
<evidence type="ECO:0000259" key="1">
    <source>
        <dbReference type="PROSITE" id="PS51186"/>
    </source>
</evidence>
<organism evidence="2 3">
    <name type="scientific">Cohnella rhizosphaerae</name>
    <dbReference type="NCBI Taxonomy" id="1457232"/>
    <lineage>
        <taxon>Bacteria</taxon>
        <taxon>Bacillati</taxon>
        <taxon>Bacillota</taxon>
        <taxon>Bacilli</taxon>
        <taxon>Bacillales</taxon>
        <taxon>Paenibacillaceae</taxon>
        <taxon>Cohnella</taxon>
    </lineage>
</organism>
<dbReference type="EC" id="2.3.1.-" evidence="2"/>
<dbReference type="EMBL" id="JAPDIA010000007">
    <property type="protein sequence ID" value="MDG0811325.1"/>
    <property type="molecule type" value="Genomic_DNA"/>
</dbReference>
<dbReference type="InterPro" id="IPR000182">
    <property type="entry name" value="GNAT_dom"/>
</dbReference>
<dbReference type="SUPFAM" id="SSF55729">
    <property type="entry name" value="Acyl-CoA N-acyltransferases (Nat)"/>
    <property type="match status" value="1"/>
</dbReference>
<evidence type="ECO:0000313" key="2">
    <source>
        <dbReference type="EMBL" id="MDG0811325.1"/>
    </source>
</evidence>
<evidence type="ECO:0000313" key="3">
    <source>
        <dbReference type="Proteomes" id="UP001153404"/>
    </source>
</evidence>
<dbReference type="Pfam" id="PF00583">
    <property type="entry name" value="Acetyltransf_1"/>
    <property type="match status" value="1"/>
</dbReference>
<dbReference type="AlphaFoldDB" id="A0A9X4KUX1"/>
<dbReference type="GO" id="GO:0016747">
    <property type="term" value="F:acyltransferase activity, transferring groups other than amino-acyl groups"/>
    <property type="evidence" value="ECO:0007669"/>
    <property type="project" value="InterPro"/>
</dbReference>
<dbReference type="RefSeq" id="WP_277533867.1">
    <property type="nucleotide sequence ID" value="NZ_JAPDIA010000007.1"/>
</dbReference>
<keyword evidence="2" id="KW-0012">Acyltransferase</keyword>
<name>A0A9X4KUX1_9BACL</name>
<dbReference type="PROSITE" id="PS51186">
    <property type="entry name" value="GNAT"/>
    <property type="match status" value="1"/>
</dbReference>
<dbReference type="Gene3D" id="3.40.630.30">
    <property type="match status" value="1"/>
</dbReference>
<reference evidence="2" key="1">
    <citation type="submission" date="2022-10" db="EMBL/GenBank/DDBJ databases">
        <title>Comparative genomic analysis of Cohnella hashimotonis sp. nov., isolated from the International Space Station.</title>
        <authorList>
            <person name="Simpson A."/>
            <person name="Venkateswaran K."/>
        </authorList>
    </citation>
    <scope>NUCLEOTIDE SEQUENCE</scope>
    <source>
        <strain evidence="2">DSM 28161</strain>
    </source>
</reference>
<keyword evidence="3" id="KW-1185">Reference proteome</keyword>
<proteinExistence type="predicted"/>